<evidence type="ECO:0000313" key="6">
    <source>
        <dbReference type="Proteomes" id="UP000252387"/>
    </source>
</evidence>
<evidence type="ECO:0000256" key="1">
    <source>
        <dbReference type="ARBA" id="ARBA00007730"/>
    </source>
</evidence>
<dbReference type="Gene3D" id="1.25.40.10">
    <property type="entry name" value="Tetratricopeptide repeat domain"/>
    <property type="match status" value="1"/>
</dbReference>
<evidence type="ECO:0000259" key="4">
    <source>
        <dbReference type="Pfam" id="PF05118"/>
    </source>
</evidence>
<gene>
    <name evidence="5" type="ORF">DEO45_10730</name>
</gene>
<dbReference type="Pfam" id="PF05118">
    <property type="entry name" value="Asp_Arg_Hydrox"/>
    <property type="match status" value="1"/>
</dbReference>
<dbReference type="SMART" id="SM00028">
    <property type="entry name" value="TPR"/>
    <property type="match status" value="2"/>
</dbReference>
<dbReference type="PANTHER" id="PTHR46332:SF5">
    <property type="entry name" value="ASPARTATE BETA-HYDROXYLASE DOMAIN CONTAINING 2"/>
    <property type="match status" value="1"/>
</dbReference>
<dbReference type="RefSeq" id="WP_114343834.1">
    <property type="nucleotide sequence ID" value="NZ_QFWQ01000006.1"/>
</dbReference>
<feature type="domain" description="Aspartyl/asparaginy/proline hydroxylase" evidence="4">
    <location>
        <begin position="246"/>
        <end position="409"/>
    </location>
</feature>
<name>A0A368KD30_9GAMM</name>
<keyword evidence="6" id="KW-1185">Reference proteome</keyword>
<sequence>MNEQLSNPQPGYRERARFALDHGDEMVAEQSFLHLLDAEPGDAEALQYLAMRHLVRGEVGKAIERLLAAHRAHLRDAGVLHQLGSARMAGADYAGAVVDLRDALALAPQMFVARLRLGLALEQLGQSHDALVAYYGAIHAAQTQGRWLGDANTAPGMRDAVKHAMRYVDAGRHDLFDGILEPLRERYGRSELRRVEHCLAIYLHEQPANLPDPRQQPKFLYFPGIPSQPYYPRERFPEFEALEAGTAAIREELRAVLEQPRDLEAFLKVESSQDAGTMLRASGTQQAAWDAYFFYRHGQRYDTHCASCPQTTALIERMPLSRIREHGPETLFSVLRPGTHILPHRGVTNTRLVTHLPLIVPPDCALNVGGEIHEWQEGRCVTFDDTFEHEAWNRSGETRVVLIMDCWNPDLSEAERAALAELVAGIGDFNRSCDLPGD</sequence>
<keyword evidence="3" id="KW-0560">Oxidoreductase</keyword>
<comment type="caution">
    <text evidence="5">The sequence shown here is derived from an EMBL/GenBank/DDBJ whole genome shotgun (WGS) entry which is preliminary data.</text>
</comment>
<dbReference type="InterPro" id="IPR051821">
    <property type="entry name" value="Asp/Asn_beta-hydroxylase"/>
</dbReference>
<dbReference type="GO" id="GO:0051213">
    <property type="term" value="F:dioxygenase activity"/>
    <property type="evidence" value="ECO:0007669"/>
    <property type="project" value="UniProtKB-KW"/>
</dbReference>
<dbReference type="Gene3D" id="2.60.120.330">
    <property type="entry name" value="B-lactam Antibiotic, Isopenicillin N Synthase, Chain"/>
    <property type="match status" value="1"/>
</dbReference>
<accession>A0A368KD30</accession>
<dbReference type="InterPro" id="IPR027443">
    <property type="entry name" value="IPNS-like_sf"/>
</dbReference>
<comment type="similarity">
    <text evidence="1">Belongs to the aspartyl/asparaginyl beta-hydroxylase family.</text>
</comment>
<reference evidence="5 6" key="1">
    <citation type="submission" date="2018-05" db="EMBL/GenBank/DDBJ databases">
        <title>Draft genome sequence of Rhodanobacter denitrificans Yn1 isolated from gold copper mine.</title>
        <authorList>
            <person name="Yang N."/>
            <person name="Mazhar H.S."/>
            <person name="Rensing C."/>
        </authorList>
    </citation>
    <scope>NUCLEOTIDE SEQUENCE [LARGE SCALE GENOMIC DNA]</scope>
    <source>
        <strain evidence="5 6">Yn1</strain>
    </source>
</reference>
<dbReference type="SUPFAM" id="SSF51197">
    <property type="entry name" value="Clavaminate synthase-like"/>
    <property type="match status" value="1"/>
</dbReference>
<protein>
    <submittedName>
        <fullName evidence="5">Aspartyl beta-hydroxylase</fullName>
    </submittedName>
</protein>
<evidence type="ECO:0000256" key="3">
    <source>
        <dbReference type="ARBA" id="ARBA00023002"/>
    </source>
</evidence>
<dbReference type="EMBL" id="QFWQ01000006">
    <property type="protein sequence ID" value="RCS29849.1"/>
    <property type="molecule type" value="Genomic_DNA"/>
</dbReference>
<dbReference type="AlphaFoldDB" id="A0A368KD30"/>
<dbReference type="OrthoDB" id="21665at2"/>
<dbReference type="InterPro" id="IPR011990">
    <property type="entry name" value="TPR-like_helical_dom_sf"/>
</dbReference>
<proteinExistence type="inferred from homology"/>
<dbReference type="InterPro" id="IPR007803">
    <property type="entry name" value="Asp/Arg/Pro-Hydrxlase"/>
</dbReference>
<organism evidence="5 6">
    <name type="scientific">Rhodanobacter denitrificans</name>
    <dbReference type="NCBI Taxonomy" id="666685"/>
    <lineage>
        <taxon>Bacteria</taxon>
        <taxon>Pseudomonadati</taxon>
        <taxon>Pseudomonadota</taxon>
        <taxon>Gammaproteobacteria</taxon>
        <taxon>Lysobacterales</taxon>
        <taxon>Rhodanobacteraceae</taxon>
        <taxon>Rhodanobacter</taxon>
    </lineage>
</organism>
<dbReference type="GO" id="GO:0016020">
    <property type="term" value="C:membrane"/>
    <property type="evidence" value="ECO:0007669"/>
    <property type="project" value="TreeGrafter"/>
</dbReference>
<keyword evidence="2" id="KW-0223">Dioxygenase</keyword>
<dbReference type="PANTHER" id="PTHR46332">
    <property type="entry name" value="ASPARTATE BETA-HYDROXYLASE DOMAIN-CONTAINING PROTEIN 2"/>
    <property type="match status" value="1"/>
</dbReference>
<dbReference type="Proteomes" id="UP000252387">
    <property type="component" value="Unassembled WGS sequence"/>
</dbReference>
<dbReference type="InterPro" id="IPR019734">
    <property type="entry name" value="TPR_rpt"/>
</dbReference>
<evidence type="ECO:0000313" key="5">
    <source>
        <dbReference type="EMBL" id="RCS29849.1"/>
    </source>
</evidence>
<dbReference type="SUPFAM" id="SSF48452">
    <property type="entry name" value="TPR-like"/>
    <property type="match status" value="1"/>
</dbReference>
<evidence type="ECO:0000256" key="2">
    <source>
        <dbReference type="ARBA" id="ARBA00022964"/>
    </source>
</evidence>